<dbReference type="RefSeq" id="WP_098701924.1">
    <property type="nucleotide sequence ID" value="NZ_NJGI01000001.1"/>
</dbReference>
<accession>A0A2B7YLN1</accession>
<protein>
    <recommendedName>
        <fullName evidence="3">Head decoration protein</fullName>
    </recommendedName>
</protein>
<gene>
    <name evidence="1" type="ORF">RN96_00560</name>
</gene>
<sequence>MSFIEKGNEYGVDQLLSGTGHKVMELEVPQGKSVKRGQAVNASAELSDGTDLFGIVLESADGTTAKTKTTVVVFGEVIFEGLELKAATAKADFIKKARDKGIIVKELGGRY</sequence>
<dbReference type="EMBL" id="NJGI01000001">
    <property type="protein sequence ID" value="PGH21758.1"/>
    <property type="molecule type" value="Genomic_DNA"/>
</dbReference>
<evidence type="ECO:0000313" key="1">
    <source>
        <dbReference type="EMBL" id="PGH21758.1"/>
    </source>
</evidence>
<evidence type="ECO:0000313" key="2">
    <source>
        <dbReference type="Proteomes" id="UP000222862"/>
    </source>
</evidence>
<name>A0A2B7YLN1_FUSNP</name>
<reference evidence="1 2" key="1">
    <citation type="submission" date="2017-06" db="EMBL/GenBank/DDBJ databases">
        <title>Genome sequencing of Fusobacterium nucleatum subsp. polymorphum KCOM 1232 (=ChDC F37).</title>
        <authorList>
            <person name="Kook J.-K."/>
            <person name="Park S.-N."/>
            <person name="Lim Y.K."/>
            <person name="Roh H."/>
        </authorList>
    </citation>
    <scope>NUCLEOTIDE SEQUENCE [LARGE SCALE GENOMIC DNA]</scope>
    <source>
        <strain evidence="2">KCOM 1232 ( ChDC F37)</strain>
    </source>
</reference>
<proteinExistence type="predicted"/>
<comment type="caution">
    <text evidence="1">The sequence shown here is derived from an EMBL/GenBank/DDBJ whole genome shotgun (WGS) entry which is preliminary data.</text>
</comment>
<organism evidence="1 2">
    <name type="scientific">Fusobacterium nucleatum subsp. polymorphum</name>
    <name type="common">Fusobacterium polymorphum</name>
    <dbReference type="NCBI Taxonomy" id="76857"/>
    <lineage>
        <taxon>Bacteria</taxon>
        <taxon>Fusobacteriati</taxon>
        <taxon>Fusobacteriota</taxon>
        <taxon>Fusobacteriia</taxon>
        <taxon>Fusobacteriales</taxon>
        <taxon>Fusobacteriaceae</taxon>
        <taxon>Fusobacterium</taxon>
    </lineage>
</organism>
<dbReference type="Proteomes" id="UP000222862">
    <property type="component" value="Unassembled WGS sequence"/>
</dbReference>
<dbReference type="AlphaFoldDB" id="A0A2B7YLN1"/>
<evidence type="ECO:0008006" key="3">
    <source>
        <dbReference type="Google" id="ProtNLM"/>
    </source>
</evidence>